<dbReference type="RefSeq" id="NP_001326559.1">
    <property type="nucleotide sequence ID" value="NM_001339357.1"/>
</dbReference>
<dbReference type="GeneID" id="5008074"/>
<evidence type="ECO:0000313" key="2">
    <source>
        <dbReference type="Araport" id="AT3G48205"/>
    </source>
</evidence>
<evidence type="ECO:0000313" key="4">
    <source>
        <dbReference type="Proteomes" id="UP000006548"/>
    </source>
</evidence>
<feature type="signal peptide" evidence="1">
    <location>
        <begin position="1"/>
        <end position="25"/>
    </location>
</feature>
<sequence length="119" mass="13114">MNMKKCIALMLVAVVITTMGGEVESVSCEIKCMLKCGGLLVPENTCIEPCMRAQCHKPPSPLSKSSTDDAVERRNMKEVEGLSCWDKCLFLCGLSLSSQKTCTDKCKKKCHISYVFPSQ</sequence>
<dbReference type="AlphaFoldDB" id="A0A1I9LPN2"/>
<evidence type="ECO:0007829" key="5">
    <source>
        <dbReference type="PeptideAtlas" id="A0A1I9LPN2"/>
    </source>
</evidence>
<gene>
    <name evidence="2 3" type="ordered locus">At3g48205</name>
</gene>
<reference evidence="3 4" key="1">
    <citation type="journal article" date="2000" name="Nature">
        <title>Sequence and analysis of chromosome 3 of the plant Arabidopsis thaliana.</title>
        <authorList>
            <consortium name="European Union Chromosome 3 Arabidopsis Sequencing Consortium"/>
            <consortium name="Institute for Genomic Research"/>
            <consortium name="Kazusa DNA Research Institute"/>
            <person name="Salanoubat M."/>
            <person name="Lemcke K."/>
            <person name="Rieger M."/>
            <person name="Ansorge W."/>
            <person name="Unseld M."/>
            <person name="Fartmann B."/>
            <person name="Valle G."/>
            <person name="Blocker H."/>
            <person name="Perez-Alonso M."/>
            <person name="Obermaier B."/>
            <person name="Delseny M."/>
            <person name="Boutry M."/>
            <person name="Grivell L.A."/>
            <person name="Mache R."/>
            <person name="Puigdomenech P."/>
            <person name="De Simone V."/>
            <person name="Choisne N."/>
            <person name="Artiguenave F."/>
            <person name="Robert C."/>
            <person name="Brottier P."/>
            <person name="Wincker P."/>
            <person name="Cattolico L."/>
            <person name="Weissenbach J."/>
            <person name="Saurin W."/>
            <person name="Quetier F."/>
            <person name="Schafer M."/>
            <person name="Muller-Auer S."/>
            <person name="Gabel C."/>
            <person name="Fuchs M."/>
            <person name="Benes V."/>
            <person name="Wurmbach E."/>
            <person name="Drzonek H."/>
            <person name="Erfle H."/>
            <person name="Jordan N."/>
            <person name="Bangert S."/>
            <person name="Wiedelmann R."/>
            <person name="Kranz H."/>
            <person name="Voss H."/>
            <person name="Holland R."/>
            <person name="Brandt P."/>
            <person name="Nyakatura G."/>
            <person name="Vezzi A."/>
            <person name="D'Angelo M."/>
            <person name="Pallavicini A."/>
            <person name="Toppo S."/>
            <person name="Simionati B."/>
            <person name="Conrad A."/>
            <person name="Hornischer K."/>
            <person name="Kauer G."/>
            <person name="Lohnert T.H."/>
            <person name="Nordsiek G."/>
            <person name="Reichelt J."/>
            <person name="Scharfe M."/>
            <person name="Schon O."/>
            <person name="Bargues M."/>
            <person name="Terol J."/>
            <person name="Climent J."/>
            <person name="Navarro P."/>
            <person name="Collado C."/>
            <person name="Perez-Perez A."/>
            <person name="Ottenwalder B."/>
            <person name="Duchemin D."/>
            <person name="Cooke R."/>
            <person name="Laudie M."/>
            <person name="Berger-Llauro C."/>
            <person name="Purnelle B."/>
            <person name="Masuy D."/>
            <person name="de Haan M."/>
            <person name="Maarse A.C."/>
            <person name="Alcaraz J.P."/>
            <person name="Cottet A."/>
            <person name="Casacuberta E."/>
            <person name="Monfort A."/>
            <person name="Argiriou A."/>
            <person name="flores M."/>
            <person name="Liguori R."/>
            <person name="Vitale D."/>
            <person name="Mannhaupt G."/>
            <person name="Haase D."/>
            <person name="Schoof H."/>
            <person name="Rudd S."/>
            <person name="Zaccaria P."/>
            <person name="Mewes H.W."/>
            <person name="Mayer K.F."/>
            <person name="Kaul S."/>
            <person name="Town C.D."/>
            <person name="Koo H.L."/>
            <person name="Tallon L.J."/>
            <person name="Jenkins J."/>
            <person name="Rooney T."/>
            <person name="Rizzo M."/>
            <person name="Walts A."/>
            <person name="Utterback T."/>
            <person name="Fujii C.Y."/>
            <person name="Shea T.P."/>
            <person name="Creasy T.H."/>
            <person name="Haas B."/>
            <person name="Maiti R."/>
            <person name="Wu D."/>
            <person name="Peterson J."/>
            <person name="Van Aken S."/>
            <person name="Pai G."/>
            <person name="Militscher J."/>
            <person name="Sellers P."/>
            <person name="Gill J.E."/>
            <person name="Feldblyum T.V."/>
            <person name="Preuss D."/>
            <person name="Lin X."/>
            <person name="Nierman W.C."/>
            <person name="Salzberg S.L."/>
            <person name="White O."/>
            <person name="Venter J.C."/>
            <person name="Fraser C.M."/>
            <person name="Kaneko T."/>
            <person name="Nakamura Y."/>
            <person name="Sato S."/>
            <person name="Kato T."/>
            <person name="Asamizu E."/>
            <person name="Sasamoto S."/>
            <person name="Kimura T."/>
            <person name="Idesawa K."/>
            <person name="Kawashima K."/>
            <person name="Kishida Y."/>
            <person name="Kiyokawa C."/>
            <person name="Kohara M."/>
            <person name="Matsumoto M."/>
            <person name="Matsuno A."/>
            <person name="Muraki A."/>
            <person name="Nakayama S."/>
            <person name="Nakazaki N."/>
            <person name="Shinpo S."/>
            <person name="Takeuchi C."/>
            <person name="Wada T."/>
            <person name="Watanabe A."/>
            <person name="Yamada M."/>
            <person name="Yasuda M."/>
            <person name="Tabata S."/>
        </authorList>
    </citation>
    <scope>NUCLEOTIDE SEQUENCE [LARGE SCALE GENOMIC DNA]</scope>
    <source>
        <strain evidence="4">cv. Columbia</strain>
    </source>
</reference>
<feature type="chain" id="PRO_5009605527" evidence="1">
    <location>
        <begin position="26"/>
        <end position="119"/>
    </location>
</feature>
<protein>
    <submittedName>
        <fullName evidence="3">Plant thionin family protein</fullName>
    </submittedName>
</protein>
<keyword evidence="5 6" id="KW-1267">Proteomics identification</keyword>
<dbReference type="Proteomes" id="UP000006548">
    <property type="component" value="Chromosome 3"/>
</dbReference>
<dbReference type="Araport" id="AT3G48205"/>
<organism evidence="3 4">
    <name type="scientific">Arabidopsis thaliana</name>
    <name type="common">Mouse-ear cress</name>
    <dbReference type="NCBI Taxonomy" id="3702"/>
    <lineage>
        <taxon>Eukaryota</taxon>
        <taxon>Viridiplantae</taxon>
        <taxon>Streptophyta</taxon>
        <taxon>Embryophyta</taxon>
        <taxon>Tracheophyta</taxon>
        <taxon>Spermatophyta</taxon>
        <taxon>Magnoliopsida</taxon>
        <taxon>eudicotyledons</taxon>
        <taxon>Gunneridae</taxon>
        <taxon>Pentapetalae</taxon>
        <taxon>rosids</taxon>
        <taxon>malvids</taxon>
        <taxon>Brassicales</taxon>
        <taxon>Brassicaceae</taxon>
        <taxon>Camelineae</taxon>
        <taxon>Arabidopsis</taxon>
    </lineage>
</organism>
<evidence type="ECO:0007829" key="6">
    <source>
        <dbReference type="ProteomicsDB" id="A0A1I9LPN2"/>
    </source>
</evidence>
<dbReference type="EMBL" id="CP002686">
    <property type="protein sequence ID" value="ANM64540.1"/>
    <property type="molecule type" value="Genomic_DNA"/>
</dbReference>
<dbReference type="TAIR" id="AT3G48205"/>
<keyword evidence="4" id="KW-1185">Reference proteome</keyword>
<reference evidence="4" key="2">
    <citation type="journal article" date="2017" name="Plant J.">
        <title>Araport11: a complete reannotation of the Arabidopsis thaliana reference genome.</title>
        <authorList>
            <person name="Cheng C.Y."/>
            <person name="Krishnakumar V."/>
            <person name="Chan A.P."/>
            <person name="Thibaud-Nissen F."/>
            <person name="Schobel S."/>
            <person name="Town C.D."/>
        </authorList>
    </citation>
    <scope>GENOME REANNOTATION</scope>
    <source>
        <strain evidence="4">cv. Columbia</strain>
    </source>
</reference>
<accession>A0A1I9LPN2</accession>
<dbReference type="InParanoid" id="A0A1I9LPN2"/>
<name>A0A1I9LPN2_ARATH</name>
<keyword evidence="1" id="KW-0732">Signal</keyword>
<dbReference type="ExpressionAtlas" id="A0A1I9LPN2">
    <property type="expression patterns" value="baseline and differential"/>
</dbReference>
<proteinExistence type="evidence at protein level"/>
<evidence type="ECO:0000313" key="3">
    <source>
        <dbReference type="EMBL" id="ANM64540.1"/>
    </source>
</evidence>
<evidence type="ECO:0000256" key="1">
    <source>
        <dbReference type="SAM" id="SignalP"/>
    </source>
</evidence>
<dbReference type="ProteomicsDB" id="215874"/>